<dbReference type="InterPro" id="IPR012296">
    <property type="entry name" value="Nuclease_put_TT1808"/>
</dbReference>
<dbReference type="PANTHER" id="PTHR34107:SF1">
    <property type="entry name" value="SLL0198 PROTEIN"/>
    <property type="match status" value="1"/>
</dbReference>
<dbReference type="SUPFAM" id="SSF52980">
    <property type="entry name" value="Restriction endonuclease-like"/>
    <property type="match status" value="1"/>
</dbReference>
<feature type="domain" description="Putative restriction endonuclease" evidence="1">
    <location>
        <begin position="11"/>
        <end position="174"/>
    </location>
</feature>
<dbReference type="CDD" id="cd06260">
    <property type="entry name" value="DUF820-like"/>
    <property type="match status" value="1"/>
</dbReference>
<dbReference type="Gene3D" id="3.90.1570.10">
    <property type="entry name" value="tt1808, chain A"/>
    <property type="match status" value="1"/>
</dbReference>
<protein>
    <recommendedName>
        <fullName evidence="1">Putative restriction endonuclease domain-containing protein</fullName>
    </recommendedName>
</protein>
<name>A0A6N8FY54_9CHRO</name>
<dbReference type="PANTHER" id="PTHR34107">
    <property type="entry name" value="SLL0198 PROTEIN-RELATED"/>
    <property type="match status" value="1"/>
</dbReference>
<evidence type="ECO:0000259" key="1">
    <source>
        <dbReference type="Pfam" id="PF05685"/>
    </source>
</evidence>
<comment type="caution">
    <text evidence="2">The sequence shown here is derived from an EMBL/GenBank/DDBJ whole genome shotgun (WGS) entry which is preliminary data.</text>
</comment>
<evidence type="ECO:0000313" key="3">
    <source>
        <dbReference type="Proteomes" id="UP000441797"/>
    </source>
</evidence>
<dbReference type="AlphaFoldDB" id="A0A6N8FY54"/>
<accession>A0A6N8FY54</accession>
<organism evidence="2 3">
    <name type="scientific">Gloeocapsopsis dulcis AAB1 = 1H9</name>
    <dbReference type="NCBI Taxonomy" id="1433147"/>
    <lineage>
        <taxon>Bacteria</taxon>
        <taxon>Bacillati</taxon>
        <taxon>Cyanobacteriota</taxon>
        <taxon>Cyanophyceae</taxon>
        <taxon>Oscillatoriophycideae</taxon>
        <taxon>Chroococcales</taxon>
        <taxon>Chroococcaceae</taxon>
        <taxon>Gloeocapsopsis</taxon>
        <taxon>Gloeocapsopsis dulcis</taxon>
    </lineage>
</organism>
<dbReference type="OrthoDB" id="422405at2"/>
<dbReference type="InterPro" id="IPR011335">
    <property type="entry name" value="Restrct_endonuc-II-like"/>
</dbReference>
<dbReference type="Pfam" id="PF05685">
    <property type="entry name" value="Uma2"/>
    <property type="match status" value="1"/>
</dbReference>
<gene>
    <name evidence="2" type="ORF">BWI75_10935</name>
</gene>
<evidence type="ECO:0000313" key="2">
    <source>
        <dbReference type="EMBL" id="MUL36846.1"/>
    </source>
</evidence>
<dbReference type="EMBL" id="NAPY01000014">
    <property type="protein sequence ID" value="MUL36846.1"/>
    <property type="molecule type" value="Genomic_DNA"/>
</dbReference>
<proteinExistence type="predicted"/>
<dbReference type="RefSeq" id="WP_105217838.1">
    <property type="nucleotide sequence ID" value="NZ_CAWNSU010000036.1"/>
</dbReference>
<reference evidence="2 3" key="1">
    <citation type="journal article" date="2019" name="Front. Microbiol.">
        <title>Genomic Features for Desiccation Tolerance and Sugar Biosynthesis in the Extremophile Gloeocapsopsis sp. UTEX B3054.</title>
        <authorList>
            <person name="Urrejola C."/>
            <person name="Alcorta J."/>
            <person name="Salas L."/>
            <person name="Vasquez M."/>
            <person name="Polz M.F."/>
            <person name="Vicuna R."/>
            <person name="Diez B."/>
        </authorList>
    </citation>
    <scope>NUCLEOTIDE SEQUENCE [LARGE SCALE GENOMIC DNA]</scope>
    <source>
        <strain evidence="2 3">1H9</strain>
    </source>
</reference>
<dbReference type="InterPro" id="IPR008538">
    <property type="entry name" value="Uma2"/>
</dbReference>
<keyword evidence="3" id="KW-1185">Reference proteome</keyword>
<sequence length="181" mass="20979">MNRTAHQLSLQKFLSLPDNDRYELVEGQLKPKMSPKYKHSTLQLRLLMVLNQWCEQQKRGRVRPEWGVILQRQQKDWVPVPDLIYVSYERLPQAWNEDEPCPIVPELVVEIISPGQTFGEMTEKATDYLLAGVDQVWVVDTKARSVTVFERDSLPQTIWSNRSISVLPGFVLNVSDLFDVV</sequence>
<dbReference type="Proteomes" id="UP000441797">
    <property type="component" value="Unassembled WGS sequence"/>
</dbReference>